<sequence length="82" mass="9605">MAIWNLKDNLKLTVEYVIDTIDYLNLGEFVQWTQDQSMSALGNPEEVGKEEYSYLTSTQRLRFHTMVKSGEFRVQLMDPEVL</sequence>
<dbReference type="AlphaFoldDB" id="A0A850EN68"/>
<name>A0A850EN68_9BACL</name>
<proteinExistence type="predicted"/>
<keyword evidence="2" id="KW-1185">Reference proteome</keyword>
<dbReference type="RefSeq" id="WP_175372913.1">
    <property type="nucleotide sequence ID" value="NZ_JABWCS010000214.1"/>
</dbReference>
<evidence type="ECO:0000313" key="2">
    <source>
        <dbReference type="Proteomes" id="UP000564806"/>
    </source>
</evidence>
<accession>A0A850EN68</accession>
<evidence type="ECO:0000313" key="1">
    <source>
        <dbReference type="EMBL" id="NUU62455.1"/>
    </source>
</evidence>
<reference evidence="1" key="1">
    <citation type="submission" date="2020-06" db="EMBL/GenBank/DDBJ databases">
        <title>Paenibacillus sp. nov., isolated from soil.</title>
        <authorList>
            <person name="Seo Y.L."/>
        </authorList>
    </citation>
    <scope>NUCLEOTIDE SEQUENCE [LARGE SCALE GENOMIC DNA]</scope>
    <source>
        <strain evidence="1">JW14</strain>
    </source>
</reference>
<organism evidence="1 2">
    <name type="scientific">Paenibacillus agri</name>
    <dbReference type="NCBI Taxonomy" id="2744309"/>
    <lineage>
        <taxon>Bacteria</taxon>
        <taxon>Bacillati</taxon>
        <taxon>Bacillota</taxon>
        <taxon>Bacilli</taxon>
        <taxon>Bacillales</taxon>
        <taxon>Paenibacillaceae</taxon>
        <taxon>Paenibacillus</taxon>
    </lineage>
</organism>
<dbReference type="Proteomes" id="UP000564806">
    <property type="component" value="Unassembled WGS sequence"/>
</dbReference>
<gene>
    <name evidence="1" type="ORF">HPT30_19095</name>
</gene>
<protein>
    <submittedName>
        <fullName evidence="1">Uncharacterized protein</fullName>
    </submittedName>
</protein>
<comment type="caution">
    <text evidence="1">The sequence shown here is derived from an EMBL/GenBank/DDBJ whole genome shotgun (WGS) entry which is preliminary data.</text>
</comment>
<dbReference type="EMBL" id="JABWCS010000214">
    <property type="protein sequence ID" value="NUU62455.1"/>
    <property type="molecule type" value="Genomic_DNA"/>
</dbReference>